<organism evidence="1 2">
    <name type="scientific">Lyticum sinuosum</name>
    <dbReference type="NCBI Taxonomy" id="1332059"/>
    <lineage>
        <taxon>Bacteria</taxon>
        <taxon>Pseudomonadati</taxon>
        <taxon>Pseudomonadota</taxon>
        <taxon>Alphaproteobacteria</taxon>
        <taxon>Rickettsiales</taxon>
        <taxon>Lyticum</taxon>
    </lineage>
</organism>
<evidence type="ECO:0000313" key="1">
    <source>
        <dbReference type="EMBL" id="MDZ5761166.1"/>
    </source>
</evidence>
<proteinExistence type="predicted"/>
<name>A0AAE4VJS6_9RICK</name>
<gene>
    <name evidence="1" type="ORF">Lyticum_00333</name>
</gene>
<sequence>MNIFIVKINIVKIEQNFSKESNINKKQIQFSKKL</sequence>
<reference evidence="1" key="1">
    <citation type="submission" date="2023-02" db="EMBL/GenBank/DDBJ databases">
        <title>Host association and intracellularity evolved multiple times independently in the Rickettsiales.</title>
        <authorList>
            <person name="Castelli M."/>
            <person name="Nardi T."/>
            <person name="Gammuto L."/>
            <person name="Bellinzona G."/>
            <person name="Sabaneyeva E."/>
            <person name="Potekhin A."/>
            <person name="Serra V."/>
            <person name="Petroni G."/>
            <person name="Sassera D."/>
        </authorList>
    </citation>
    <scope>NUCLEOTIDE SEQUENCE</scope>
    <source>
        <strain evidence="1">USBL-36I1</strain>
    </source>
</reference>
<comment type="caution">
    <text evidence="1">The sequence shown here is derived from an EMBL/GenBank/DDBJ whole genome shotgun (WGS) entry which is preliminary data.</text>
</comment>
<accession>A0AAE4VJS6</accession>
<dbReference type="Proteomes" id="UP001289135">
    <property type="component" value="Unassembled WGS sequence"/>
</dbReference>
<evidence type="ECO:0000313" key="2">
    <source>
        <dbReference type="Proteomes" id="UP001289135"/>
    </source>
</evidence>
<keyword evidence="2" id="KW-1185">Reference proteome</keyword>
<dbReference type="EMBL" id="JARGYU010000001">
    <property type="protein sequence ID" value="MDZ5761166.1"/>
    <property type="molecule type" value="Genomic_DNA"/>
</dbReference>
<dbReference type="AlphaFoldDB" id="A0AAE4VJS6"/>
<protein>
    <submittedName>
        <fullName evidence="1">Uncharacterized protein</fullName>
    </submittedName>
</protein>